<dbReference type="GO" id="GO:0005524">
    <property type="term" value="F:ATP binding"/>
    <property type="evidence" value="ECO:0007669"/>
    <property type="project" value="UniProtKB-KW"/>
</dbReference>
<reference evidence="15" key="1">
    <citation type="submission" date="2020-08" db="EMBL/GenBank/DDBJ databases">
        <title>Genome public.</title>
        <authorList>
            <person name="Liu C."/>
            <person name="Sun Q."/>
        </authorList>
    </citation>
    <scope>NUCLEOTIDE SEQUENCE</scope>
    <source>
        <strain evidence="15">NSJ-12</strain>
    </source>
</reference>
<name>A0A926I994_9FIRM</name>
<evidence type="ECO:0000256" key="5">
    <source>
        <dbReference type="ARBA" id="ARBA00022573"/>
    </source>
</evidence>
<keyword evidence="6 15" id="KW-0808">Transferase</keyword>
<dbReference type="Gene3D" id="3.30.450.150">
    <property type="entry name" value="Haem-degrading domain"/>
    <property type="match status" value="1"/>
</dbReference>
<evidence type="ECO:0000256" key="2">
    <source>
        <dbReference type="ARBA" id="ARBA00007487"/>
    </source>
</evidence>
<dbReference type="SUPFAM" id="SSF89028">
    <property type="entry name" value="Cobalamin adenosyltransferase-like"/>
    <property type="match status" value="1"/>
</dbReference>
<dbReference type="InterPro" id="IPR005624">
    <property type="entry name" value="PduO/GlcC-like"/>
</dbReference>
<comment type="similarity">
    <text evidence="2">Belongs to the Cob(I)alamin adenosyltransferase family.</text>
</comment>
<evidence type="ECO:0000256" key="7">
    <source>
        <dbReference type="ARBA" id="ARBA00022741"/>
    </source>
</evidence>
<dbReference type="PANTHER" id="PTHR12213:SF0">
    <property type="entry name" value="CORRINOID ADENOSYLTRANSFERASE MMAB"/>
    <property type="match status" value="1"/>
</dbReference>
<dbReference type="InterPro" id="IPR036451">
    <property type="entry name" value="CblAdoTrfase-like_sf"/>
</dbReference>
<proteinExistence type="inferred from homology"/>
<dbReference type="AlphaFoldDB" id="A0A926I994"/>
<dbReference type="SUPFAM" id="SSF143744">
    <property type="entry name" value="GlcG-like"/>
    <property type="match status" value="1"/>
</dbReference>
<comment type="caution">
    <text evidence="15">The sequence shown here is derived from an EMBL/GenBank/DDBJ whole genome shotgun (WGS) entry which is preliminary data.</text>
</comment>
<sequence length="303" mass="33296">MKVYTKTGDNGETSLLDGTRVPKDHPYIQALGTIDELTSHLGKIKSQIKEEQVVDELHYIQKRLIIVMGIVAGYDKAEAESIEIDIENIERSIDDYESKSHEFQGFILPGKTPLSADIDIARTVARRAERLLITCKGVEGVVKRYINRLSDYLFMLARYIEENPILNLETLNLEVANQVIEMVIKKAKEKGIKVVVALVKEGGRPISMQAMDEAFVISYELAIKKAFSAVALQMGTHEIAELVKQGADFEGLVSMLDEKIITLGGGYPIKVNGKVIGAIGVSGGSARQDIELAQYGAGLFGRG</sequence>
<dbReference type="PANTHER" id="PTHR12213">
    <property type="entry name" value="CORRINOID ADENOSYLTRANSFERASE"/>
    <property type="match status" value="1"/>
</dbReference>
<evidence type="ECO:0000256" key="6">
    <source>
        <dbReference type="ARBA" id="ARBA00022679"/>
    </source>
</evidence>
<keyword evidence="7" id="KW-0547">Nucleotide-binding</keyword>
<dbReference type="GO" id="GO:0008817">
    <property type="term" value="F:corrinoid adenosyltransferase activity"/>
    <property type="evidence" value="ECO:0007669"/>
    <property type="project" value="UniProtKB-EC"/>
</dbReference>
<dbReference type="NCBIfam" id="TIGR00636">
    <property type="entry name" value="PduO_Nterm"/>
    <property type="match status" value="1"/>
</dbReference>
<dbReference type="GO" id="GO:0009236">
    <property type="term" value="P:cobalamin biosynthetic process"/>
    <property type="evidence" value="ECO:0007669"/>
    <property type="project" value="UniProtKB-KW"/>
</dbReference>
<dbReference type="InterPro" id="IPR029499">
    <property type="entry name" value="PduO-typ"/>
</dbReference>
<evidence type="ECO:0000256" key="9">
    <source>
        <dbReference type="ARBA" id="ARBA00031529"/>
    </source>
</evidence>
<evidence type="ECO:0000256" key="8">
    <source>
        <dbReference type="ARBA" id="ARBA00022840"/>
    </source>
</evidence>
<dbReference type="Pfam" id="PF01923">
    <property type="entry name" value="Cob_adeno_trans"/>
    <property type="match status" value="1"/>
</dbReference>
<keyword evidence="5" id="KW-0169">Cobalamin biosynthesis</keyword>
<dbReference type="EC" id="2.5.1.17" evidence="3"/>
<evidence type="ECO:0000256" key="13">
    <source>
        <dbReference type="ARBA" id="ARBA00048692"/>
    </source>
</evidence>
<protein>
    <recommendedName>
        <fullName evidence="4">Corrinoid adenosyltransferase</fullName>
        <ecNumber evidence="3">2.5.1.17</ecNumber>
    </recommendedName>
    <alternativeName>
        <fullName evidence="9">Cob(II)alamin adenosyltransferase</fullName>
    </alternativeName>
    <alternativeName>
        <fullName evidence="11">Cob(II)yrinic acid a,c-diamide adenosyltransferase</fullName>
    </alternativeName>
    <alternativeName>
        <fullName evidence="10">Cobinamide/cobalamin adenosyltransferase</fullName>
    </alternativeName>
</protein>
<evidence type="ECO:0000256" key="4">
    <source>
        <dbReference type="ARBA" id="ARBA00020963"/>
    </source>
</evidence>
<gene>
    <name evidence="15" type="ORF">H8718_08380</name>
</gene>
<evidence type="ECO:0000259" key="14">
    <source>
        <dbReference type="Pfam" id="PF01923"/>
    </source>
</evidence>
<organism evidence="15 16">
    <name type="scientific">Zhenhengia yiwuensis</name>
    <dbReference type="NCBI Taxonomy" id="2763666"/>
    <lineage>
        <taxon>Bacteria</taxon>
        <taxon>Bacillati</taxon>
        <taxon>Bacillota</taxon>
        <taxon>Clostridia</taxon>
        <taxon>Lachnospirales</taxon>
        <taxon>Lachnospiraceae</taxon>
        <taxon>Zhenhengia</taxon>
    </lineage>
</organism>
<evidence type="ECO:0000256" key="12">
    <source>
        <dbReference type="ARBA" id="ARBA00048555"/>
    </source>
</evidence>
<evidence type="ECO:0000256" key="1">
    <source>
        <dbReference type="ARBA" id="ARBA00005121"/>
    </source>
</evidence>
<dbReference type="RefSeq" id="WP_177671580.1">
    <property type="nucleotide sequence ID" value="NZ_JACRSY010000011.1"/>
</dbReference>
<evidence type="ECO:0000313" key="16">
    <source>
        <dbReference type="Proteomes" id="UP000655830"/>
    </source>
</evidence>
<evidence type="ECO:0000313" key="15">
    <source>
        <dbReference type="EMBL" id="MBC8579545.1"/>
    </source>
</evidence>
<feature type="domain" description="Cobalamin adenosyltransferase-like" evidence="14">
    <location>
        <begin position="3"/>
        <end position="160"/>
    </location>
</feature>
<comment type="pathway">
    <text evidence="1">Cofactor biosynthesis; adenosylcobalamin biosynthesis; adenosylcobalamin from cob(II)yrinate a,c-diamide: step 2/7.</text>
</comment>
<dbReference type="InterPro" id="IPR038084">
    <property type="entry name" value="PduO/GlcC-like_sf"/>
</dbReference>
<dbReference type="Gene3D" id="1.20.1200.10">
    <property type="entry name" value="Cobalamin adenosyltransferase-like"/>
    <property type="match status" value="1"/>
</dbReference>
<dbReference type="InterPro" id="IPR016030">
    <property type="entry name" value="CblAdoTrfase-like"/>
</dbReference>
<evidence type="ECO:0000256" key="11">
    <source>
        <dbReference type="ARBA" id="ARBA00033354"/>
    </source>
</evidence>
<dbReference type="Proteomes" id="UP000655830">
    <property type="component" value="Unassembled WGS sequence"/>
</dbReference>
<dbReference type="Pfam" id="PF03928">
    <property type="entry name" value="HbpS-like"/>
    <property type="match status" value="1"/>
</dbReference>
<comment type="catalytic activity">
    <reaction evidence="12">
        <text>2 cob(II)yrinate a,c diamide + reduced [electron-transfer flavoprotein] + 2 ATP = 2 adenosylcob(III)yrinate a,c-diamide + 2 triphosphate + oxidized [electron-transfer flavoprotein] + 3 H(+)</text>
        <dbReference type="Rhea" id="RHEA:11528"/>
        <dbReference type="Rhea" id="RHEA-COMP:10685"/>
        <dbReference type="Rhea" id="RHEA-COMP:10686"/>
        <dbReference type="ChEBI" id="CHEBI:15378"/>
        <dbReference type="ChEBI" id="CHEBI:18036"/>
        <dbReference type="ChEBI" id="CHEBI:30616"/>
        <dbReference type="ChEBI" id="CHEBI:57692"/>
        <dbReference type="ChEBI" id="CHEBI:58307"/>
        <dbReference type="ChEBI" id="CHEBI:58503"/>
        <dbReference type="ChEBI" id="CHEBI:58537"/>
        <dbReference type="EC" id="2.5.1.17"/>
    </reaction>
</comment>
<comment type="catalytic activity">
    <reaction evidence="13">
        <text>2 cob(II)alamin + reduced [electron-transfer flavoprotein] + 2 ATP = 2 adenosylcob(III)alamin + 2 triphosphate + oxidized [electron-transfer flavoprotein] + 3 H(+)</text>
        <dbReference type="Rhea" id="RHEA:28671"/>
        <dbReference type="Rhea" id="RHEA-COMP:10685"/>
        <dbReference type="Rhea" id="RHEA-COMP:10686"/>
        <dbReference type="ChEBI" id="CHEBI:15378"/>
        <dbReference type="ChEBI" id="CHEBI:16304"/>
        <dbReference type="ChEBI" id="CHEBI:18036"/>
        <dbReference type="ChEBI" id="CHEBI:18408"/>
        <dbReference type="ChEBI" id="CHEBI:30616"/>
        <dbReference type="ChEBI" id="CHEBI:57692"/>
        <dbReference type="ChEBI" id="CHEBI:58307"/>
        <dbReference type="EC" id="2.5.1.17"/>
    </reaction>
</comment>
<evidence type="ECO:0000256" key="10">
    <source>
        <dbReference type="ARBA" id="ARBA00033334"/>
    </source>
</evidence>
<keyword evidence="8" id="KW-0067">ATP-binding</keyword>
<evidence type="ECO:0000256" key="3">
    <source>
        <dbReference type="ARBA" id="ARBA00012454"/>
    </source>
</evidence>
<dbReference type="EMBL" id="JACRSY010000011">
    <property type="protein sequence ID" value="MBC8579545.1"/>
    <property type="molecule type" value="Genomic_DNA"/>
</dbReference>
<keyword evidence="16" id="KW-1185">Reference proteome</keyword>
<accession>A0A926I994</accession>